<dbReference type="AlphaFoldDB" id="A0AAV3PQT1"/>
<sequence length="70" mass="7431">MLSSSVGPDPSRLVPNAGRRLLERVARFFSLPVCLRYSNGVGDLVSDNGCGDLPSDADILARNEGEGGQR</sequence>
<evidence type="ECO:0000313" key="1">
    <source>
        <dbReference type="EMBL" id="GAA0153683.1"/>
    </source>
</evidence>
<proteinExistence type="predicted"/>
<gene>
    <name evidence="1" type="ORF">LIER_11859</name>
</gene>
<name>A0AAV3PQT1_LITER</name>
<dbReference type="EMBL" id="BAABME010002229">
    <property type="protein sequence ID" value="GAA0153683.1"/>
    <property type="molecule type" value="Genomic_DNA"/>
</dbReference>
<evidence type="ECO:0000313" key="2">
    <source>
        <dbReference type="Proteomes" id="UP001454036"/>
    </source>
</evidence>
<comment type="caution">
    <text evidence="1">The sequence shown here is derived from an EMBL/GenBank/DDBJ whole genome shotgun (WGS) entry which is preliminary data.</text>
</comment>
<organism evidence="1 2">
    <name type="scientific">Lithospermum erythrorhizon</name>
    <name type="common">Purple gromwell</name>
    <name type="synonym">Lithospermum officinale var. erythrorhizon</name>
    <dbReference type="NCBI Taxonomy" id="34254"/>
    <lineage>
        <taxon>Eukaryota</taxon>
        <taxon>Viridiplantae</taxon>
        <taxon>Streptophyta</taxon>
        <taxon>Embryophyta</taxon>
        <taxon>Tracheophyta</taxon>
        <taxon>Spermatophyta</taxon>
        <taxon>Magnoliopsida</taxon>
        <taxon>eudicotyledons</taxon>
        <taxon>Gunneridae</taxon>
        <taxon>Pentapetalae</taxon>
        <taxon>asterids</taxon>
        <taxon>lamiids</taxon>
        <taxon>Boraginales</taxon>
        <taxon>Boraginaceae</taxon>
        <taxon>Boraginoideae</taxon>
        <taxon>Lithospermeae</taxon>
        <taxon>Lithospermum</taxon>
    </lineage>
</organism>
<keyword evidence="2" id="KW-1185">Reference proteome</keyword>
<protein>
    <submittedName>
        <fullName evidence="1">Uncharacterized protein</fullName>
    </submittedName>
</protein>
<accession>A0AAV3PQT1</accession>
<reference evidence="1 2" key="1">
    <citation type="submission" date="2024-01" db="EMBL/GenBank/DDBJ databases">
        <title>The complete chloroplast genome sequence of Lithospermum erythrorhizon: insights into the phylogenetic relationship among Boraginaceae species and the maternal lineages of purple gromwells.</title>
        <authorList>
            <person name="Okada T."/>
            <person name="Watanabe K."/>
        </authorList>
    </citation>
    <scope>NUCLEOTIDE SEQUENCE [LARGE SCALE GENOMIC DNA]</scope>
</reference>
<dbReference type="Proteomes" id="UP001454036">
    <property type="component" value="Unassembled WGS sequence"/>
</dbReference>